<evidence type="ECO:0000313" key="1">
    <source>
        <dbReference type="EMBL" id="SHG92193.1"/>
    </source>
</evidence>
<protein>
    <recommendedName>
        <fullName evidence="3">Mu-like prophage protein gp46</fullName>
    </recommendedName>
</protein>
<dbReference type="EMBL" id="LT670817">
    <property type="protein sequence ID" value="SHG92193.1"/>
    <property type="molecule type" value="Genomic_DNA"/>
</dbReference>
<dbReference type="AlphaFoldDB" id="A0A1M5NTA9"/>
<dbReference type="Proteomes" id="UP000189796">
    <property type="component" value="Chromosome I"/>
</dbReference>
<gene>
    <name evidence="1" type="ORF">SAMN05443248_3092</name>
</gene>
<reference evidence="1 2" key="1">
    <citation type="submission" date="2016-11" db="EMBL/GenBank/DDBJ databases">
        <authorList>
            <person name="Jaros S."/>
            <person name="Januszkiewicz K."/>
            <person name="Wedrychowicz H."/>
        </authorList>
    </citation>
    <scope>NUCLEOTIDE SEQUENCE [LARGE SCALE GENOMIC DNA]</scope>
    <source>
        <strain evidence="1 2">GAS138</strain>
    </source>
</reference>
<dbReference type="SUPFAM" id="SSF160719">
    <property type="entry name" value="gpW/gp25-like"/>
    <property type="match status" value="1"/>
</dbReference>
<sequence>MADLSLEWEDDFGVDATGDLLVVDGDDEVRQRLERRLFTAVQGYVWHPDYGAGLPQKIGSVLSVEEIRAVVTSQLALEASVAPSPPAQITVSADLNQPDLTTIGILYWDAQTGVSVSFSITA</sequence>
<name>A0A1M5NTA9_9BRAD</name>
<proteinExistence type="predicted"/>
<evidence type="ECO:0008006" key="3">
    <source>
        <dbReference type="Google" id="ProtNLM"/>
    </source>
</evidence>
<dbReference type="Gene3D" id="3.10.450.40">
    <property type="match status" value="1"/>
</dbReference>
<dbReference type="OrthoDB" id="8450990at2"/>
<organism evidence="1 2">
    <name type="scientific">Bradyrhizobium erythrophlei</name>
    <dbReference type="NCBI Taxonomy" id="1437360"/>
    <lineage>
        <taxon>Bacteria</taxon>
        <taxon>Pseudomonadati</taxon>
        <taxon>Pseudomonadota</taxon>
        <taxon>Alphaproteobacteria</taxon>
        <taxon>Hyphomicrobiales</taxon>
        <taxon>Nitrobacteraceae</taxon>
        <taxon>Bradyrhizobium</taxon>
    </lineage>
</organism>
<accession>A0A1M5NTA9</accession>
<dbReference type="RefSeq" id="WP_079602038.1">
    <property type="nucleotide sequence ID" value="NZ_LT670817.1"/>
</dbReference>
<evidence type="ECO:0000313" key="2">
    <source>
        <dbReference type="Proteomes" id="UP000189796"/>
    </source>
</evidence>